<dbReference type="OrthoDB" id="9801609at2"/>
<dbReference type="PANTHER" id="PTHR45947:SF3">
    <property type="entry name" value="SULFOQUINOVOSYL TRANSFERASE SQD2"/>
    <property type="match status" value="1"/>
</dbReference>
<dbReference type="Gene3D" id="3.40.50.2000">
    <property type="entry name" value="Glycogen Phosphorylase B"/>
    <property type="match status" value="2"/>
</dbReference>
<name>A0A191YQY6_9PSED</name>
<evidence type="ECO:0000313" key="2">
    <source>
        <dbReference type="EMBL" id="ANJ55188.1"/>
    </source>
</evidence>
<dbReference type="InterPro" id="IPR050194">
    <property type="entry name" value="Glycosyltransferase_grp1"/>
</dbReference>
<accession>A0A191YQY6</accession>
<dbReference type="STRING" id="1853130.PMA3_08455"/>
<feature type="domain" description="Glycosyl transferase family 1" evidence="1">
    <location>
        <begin position="186"/>
        <end position="327"/>
    </location>
</feature>
<dbReference type="InterPro" id="IPR001296">
    <property type="entry name" value="Glyco_trans_1"/>
</dbReference>
<sequence>MKTALVVDWLDKFAGAERVIASINKNNRIDERHALINIMSDDDIKKTFGSSTNIKSTWLNIFGKHFRYLLPLFPVFIRSIKITSDTKLVISSSHCIAKSVKTPKGALHICYFQARNAKYIWEEYKLYFSGWKRVFMPLIPLLRYIDKKSASNPDCIVANSHFVKNWISEVYGVEASVIYPPIDLARFSLGTHKKDYFITVGRIEPYKKFDMIVDAFNKNGLNLMIVGDGSDRKKLEITANKNITFTGFLQTSEINTLLGDARAFVYAGIEDFGIAPLEAQATGCPVICLGLGGTAETVIHQKTGIHFFEQTSESLNNAIDSFLIKEPMFDHSEIYLHSSNFSEEAFAANFKQMLDEQISKNNG</sequence>
<proteinExistence type="predicted"/>
<reference evidence="2 3" key="1">
    <citation type="journal article" date="2018" name="Syst. Appl. Microbiol.">
        <title>Pseudomonas silesiensis sp. nov. strain A3T isolated from a biological pesticide sewage treatment plant and analysis of the complete genome sequence.</title>
        <authorList>
            <person name="Kaminski M.A."/>
            <person name="Furmanczyk E.M."/>
            <person name="Sobczak A."/>
            <person name="Dziembowski A."/>
            <person name="Lipinski L."/>
        </authorList>
    </citation>
    <scope>NUCLEOTIDE SEQUENCE [LARGE SCALE GENOMIC DNA]</scope>
    <source>
        <strain evidence="2 3">A3</strain>
    </source>
</reference>
<dbReference type="AlphaFoldDB" id="A0A191YQY6"/>
<dbReference type="EMBL" id="CP014870">
    <property type="protein sequence ID" value="ANJ55188.1"/>
    <property type="molecule type" value="Genomic_DNA"/>
</dbReference>
<evidence type="ECO:0000259" key="1">
    <source>
        <dbReference type="Pfam" id="PF00534"/>
    </source>
</evidence>
<dbReference type="SUPFAM" id="SSF53756">
    <property type="entry name" value="UDP-Glycosyltransferase/glycogen phosphorylase"/>
    <property type="match status" value="1"/>
</dbReference>
<dbReference type="KEGG" id="psil:PMA3_08455"/>
<evidence type="ECO:0000313" key="3">
    <source>
        <dbReference type="Proteomes" id="UP000078354"/>
    </source>
</evidence>
<dbReference type="RefSeq" id="WP_064676731.1">
    <property type="nucleotide sequence ID" value="NZ_CP014870.1"/>
</dbReference>
<keyword evidence="3" id="KW-1185">Reference proteome</keyword>
<protein>
    <recommendedName>
        <fullName evidence="1">Glycosyl transferase family 1 domain-containing protein</fullName>
    </recommendedName>
</protein>
<dbReference type="Proteomes" id="UP000078354">
    <property type="component" value="Chromosome"/>
</dbReference>
<dbReference type="PANTHER" id="PTHR45947">
    <property type="entry name" value="SULFOQUINOVOSYL TRANSFERASE SQD2"/>
    <property type="match status" value="1"/>
</dbReference>
<gene>
    <name evidence="2" type="ORF">PMA3_08455</name>
</gene>
<dbReference type="Pfam" id="PF00534">
    <property type="entry name" value="Glycos_transf_1"/>
    <property type="match status" value="1"/>
</dbReference>
<organism evidence="2 3">
    <name type="scientific">Pseudomonas silesiensis</name>
    <dbReference type="NCBI Taxonomy" id="1853130"/>
    <lineage>
        <taxon>Bacteria</taxon>
        <taxon>Pseudomonadati</taxon>
        <taxon>Pseudomonadota</taxon>
        <taxon>Gammaproteobacteria</taxon>
        <taxon>Pseudomonadales</taxon>
        <taxon>Pseudomonadaceae</taxon>
        <taxon>Pseudomonas</taxon>
    </lineage>
</organism>
<dbReference type="GO" id="GO:0016757">
    <property type="term" value="F:glycosyltransferase activity"/>
    <property type="evidence" value="ECO:0007669"/>
    <property type="project" value="InterPro"/>
</dbReference>